<dbReference type="PANTHER" id="PTHR42914:SF1">
    <property type="entry name" value="7-CYANO-7-DEAZAGUANINE SYNTHASE"/>
    <property type="match status" value="1"/>
</dbReference>
<dbReference type="HAMAP" id="MF_01633">
    <property type="entry name" value="QueC"/>
    <property type="match status" value="1"/>
</dbReference>
<dbReference type="Gene3D" id="3.40.50.620">
    <property type="entry name" value="HUPs"/>
    <property type="match status" value="1"/>
</dbReference>
<accession>A0A433N6D6</accession>
<evidence type="ECO:0000256" key="5">
    <source>
        <dbReference type="ARBA" id="ARBA00022833"/>
    </source>
</evidence>
<keyword evidence="6 10" id="KW-0067">ATP-binding</keyword>
<comment type="pathway">
    <text evidence="1 10">Purine metabolism; 7-cyano-7-deazaguanine biosynthesis.</text>
</comment>
<dbReference type="Proteomes" id="UP000268857">
    <property type="component" value="Unassembled WGS sequence"/>
</dbReference>
<dbReference type="InterPro" id="IPR014729">
    <property type="entry name" value="Rossmann-like_a/b/a_fold"/>
</dbReference>
<dbReference type="Pfam" id="PF06508">
    <property type="entry name" value="QueC"/>
    <property type="match status" value="1"/>
</dbReference>
<dbReference type="OrthoDB" id="9789567at2"/>
<comment type="caution">
    <text evidence="11">The sequence shown here is derived from an EMBL/GenBank/DDBJ whole genome shotgun (WGS) entry which is preliminary data.</text>
</comment>
<dbReference type="NCBIfam" id="TIGR00364">
    <property type="entry name" value="7-cyano-7-deazaguanine synthase QueC"/>
    <property type="match status" value="1"/>
</dbReference>
<evidence type="ECO:0000256" key="7">
    <source>
        <dbReference type="ARBA" id="ARBA00037993"/>
    </source>
</evidence>
<keyword evidence="2 10" id="KW-0436">Ligase</keyword>
<dbReference type="EMBL" id="RSCJ01000018">
    <property type="protein sequence ID" value="RUR77037.1"/>
    <property type="molecule type" value="Genomic_DNA"/>
</dbReference>
<evidence type="ECO:0000256" key="6">
    <source>
        <dbReference type="ARBA" id="ARBA00022840"/>
    </source>
</evidence>
<feature type="binding site" evidence="10">
    <location>
        <position position="205"/>
    </location>
    <ligand>
        <name>Zn(2+)</name>
        <dbReference type="ChEBI" id="CHEBI:29105"/>
    </ligand>
</feature>
<keyword evidence="12" id="KW-1185">Reference proteome</keyword>
<evidence type="ECO:0000256" key="8">
    <source>
        <dbReference type="ARBA" id="ARBA00039149"/>
    </source>
</evidence>
<comment type="similarity">
    <text evidence="7 10">Belongs to the QueC family.</text>
</comment>
<feature type="binding site" evidence="10">
    <location>
        <position position="202"/>
    </location>
    <ligand>
        <name>Zn(2+)</name>
        <dbReference type="ChEBI" id="CHEBI:29105"/>
    </ligand>
</feature>
<evidence type="ECO:0000256" key="3">
    <source>
        <dbReference type="ARBA" id="ARBA00022723"/>
    </source>
</evidence>
<reference evidence="11 12" key="1">
    <citation type="journal article" date="2019" name="Genome Biol. Evol.">
        <title>Day and night: Metabolic profiles and evolutionary relationships of six axenic non-marine cyanobacteria.</title>
        <authorList>
            <person name="Will S.E."/>
            <person name="Henke P."/>
            <person name="Boedeker C."/>
            <person name="Huang S."/>
            <person name="Brinkmann H."/>
            <person name="Rohde M."/>
            <person name="Jarek M."/>
            <person name="Friedl T."/>
            <person name="Seufert S."/>
            <person name="Schumacher M."/>
            <person name="Overmann J."/>
            <person name="Neumann-Schaal M."/>
            <person name="Petersen J."/>
        </authorList>
    </citation>
    <scope>NUCLEOTIDE SEQUENCE [LARGE SCALE GENOMIC DNA]</scope>
    <source>
        <strain evidence="11 12">PCC 6912</strain>
    </source>
</reference>
<feature type="binding site" evidence="10">
    <location>
        <position position="194"/>
    </location>
    <ligand>
        <name>Zn(2+)</name>
        <dbReference type="ChEBI" id="CHEBI:29105"/>
    </ligand>
</feature>
<evidence type="ECO:0000256" key="4">
    <source>
        <dbReference type="ARBA" id="ARBA00022741"/>
    </source>
</evidence>
<dbReference type="PANTHER" id="PTHR42914">
    <property type="entry name" value="7-CYANO-7-DEAZAGUANINE SYNTHASE"/>
    <property type="match status" value="1"/>
</dbReference>
<evidence type="ECO:0000256" key="10">
    <source>
        <dbReference type="HAMAP-Rule" id="MF_01633"/>
    </source>
</evidence>
<dbReference type="GO" id="GO:0016879">
    <property type="term" value="F:ligase activity, forming carbon-nitrogen bonds"/>
    <property type="evidence" value="ECO:0007669"/>
    <property type="project" value="UniProtKB-UniRule"/>
</dbReference>
<comment type="function">
    <text evidence="10">Catalyzes the ATP-dependent conversion of 7-carboxy-7-deazaguanine (CDG) to 7-cyano-7-deazaguanine (preQ(0)).</text>
</comment>
<keyword evidence="10" id="KW-0671">Queuosine biosynthesis</keyword>
<dbReference type="UniPathway" id="UPA00391"/>
<evidence type="ECO:0000256" key="2">
    <source>
        <dbReference type="ARBA" id="ARBA00022598"/>
    </source>
</evidence>
<protein>
    <recommendedName>
        <fullName evidence="8 10">7-cyano-7-deazaguanine synthase</fullName>
        <ecNumber evidence="8 10">6.3.4.20</ecNumber>
    </recommendedName>
    <alternativeName>
        <fullName evidence="10">7-cyano-7-carbaguanine synthase</fullName>
    </alternativeName>
    <alternativeName>
        <fullName evidence="10">PreQ(0) synthase</fullName>
    </alternativeName>
    <alternativeName>
        <fullName evidence="10">Queuosine biosynthesis protein QueC</fullName>
    </alternativeName>
</protein>
<feature type="binding site" evidence="10">
    <location>
        <position position="208"/>
    </location>
    <ligand>
        <name>Zn(2+)</name>
        <dbReference type="ChEBI" id="CHEBI:29105"/>
    </ligand>
</feature>
<dbReference type="CDD" id="cd01995">
    <property type="entry name" value="QueC-like"/>
    <property type="match status" value="1"/>
</dbReference>
<dbReference type="InterPro" id="IPR018317">
    <property type="entry name" value="QueC"/>
</dbReference>
<proteinExistence type="inferred from homology"/>
<name>A0A433N6D6_CHLFR</name>
<feature type="binding site" evidence="10">
    <location>
        <begin position="8"/>
        <end position="18"/>
    </location>
    <ligand>
        <name>ATP</name>
        <dbReference type="ChEBI" id="CHEBI:30616"/>
    </ligand>
</feature>
<keyword evidence="3 10" id="KW-0479">Metal-binding</keyword>
<dbReference type="GO" id="GO:0008616">
    <property type="term" value="P:tRNA queuosine(34) biosynthetic process"/>
    <property type="evidence" value="ECO:0007669"/>
    <property type="project" value="UniProtKB-UniRule"/>
</dbReference>
<comment type="cofactor">
    <cofactor evidence="10">
        <name>Zn(2+)</name>
        <dbReference type="ChEBI" id="CHEBI:29105"/>
    </cofactor>
    <text evidence="10">Binds 1 zinc ion per subunit.</text>
</comment>
<sequence length="229" mass="24818">MPKCLVILSGGQDSTTCLAIASQQFDEVHAVTFEYGQRHAIELESADAVARTLSVTSHEVIKLGAILKGTSPLVSKYPVSTYTTPDEVPDGVAATFVPSRNALFLTIASNRAIALECSTIFTGVSQTDYSGYPDCRRDFIDSLEETLSLANWGTIGHLKIETPLMYLSKAESVLLAKAVLGDRFEEVMELTHTCYQGVKGGCGKCAACLLRDQGFKEANVVDPIWKFRG</sequence>
<keyword evidence="5 10" id="KW-0862">Zinc</keyword>
<keyword evidence="4 10" id="KW-0547">Nucleotide-binding</keyword>
<dbReference type="SUPFAM" id="SSF52402">
    <property type="entry name" value="Adenine nucleotide alpha hydrolases-like"/>
    <property type="match status" value="1"/>
</dbReference>
<dbReference type="AlphaFoldDB" id="A0A433N6D6"/>
<dbReference type="PIRSF" id="PIRSF006293">
    <property type="entry name" value="ExsB"/>
    <property type="match status" value="1"/>
</dbReference>
<dbReference type="GO" id="GO:0005524">
    <property type="term" value="F:ATP binding"/>
    <property type="evidence" value="ECO:0007669"/>
    <property type="project" value="UniProtKB-UniRule"/>
</dbReference>
<evidence type="ECO:0000256" key="9">
    <source>
        <dbReference type="ARBA" id="ARBA00047890"/>
    </source>
</evidence>
<organism evidence="11 12">
    <name type="scientific">Chlorogloeopsis fritschii PCC 6912</name>
    <dbReference type="NCBI Taxonomy" id="211165"/>
    <lineage>
        <taxon>Bacteria</taxon>
        <taxon>Bacillati</taxon>
        <taxon>Cyanobacteriota</taxon>
        <taxon>Cyanophyceae</taxon>
        <taxon>Nostocales</taxon>
        <taxon>Chlorogloeopsidaceae</taxon>
        <taxon>Chlorogloeopsis</taxon>
    </lineage>
</organism>
<dbReference type="RefSeq" id="WP_016879394.1">
    <property type="nucleotide sequence ID" value="NZ_AJLN01000058.1"/>
</dbReference>
<evidence type="ECO:0000313" key="11">
    <source>
        <dbReference type="EMBL" id="RUR77037.1"/>
    </source>
</evidence>
<dbReference type="GO" id="GO:0008270">
    <property type="term" value="F:zinc ion binding"/>
    <property type="evidence" value="ECO:0007669"/>
    <property type="project" value="UniProtKB-UniRule"/>
</dbReference>
<evidence type="ECO:0000256" key="1">
    <source>
        <dbReference type="ARBA" id="ARBA00005061"/>
    </source>
</evidence>
<evidence type="ECO:0000313" key="12">
    <source>
        <dbReference type="Proteomes" id="UP000268857"/>
    </source>
</evidence>
<comment type="catalytic activity">
    <reaction evidence="9 10">
        <text>7-carboxy-7-carbaguanine + NH4(+) + 2 ATP = 7-cyano-7-carbaguanine + 2 AMP + 2 diphosphate + 2 H(+)</text>
        <dbReference type="Rhea" id="RHEA:27982"/>
        <dbReference type="ChEBI" id="CHEBI:15378"/>
        <dbReference type="ChEBI" id="CHEBI:28938"/>
        <dbReference type="ChEBI" id="CHEBI:30616"/>
        <dbReference type="ChEBI" id="CHEBI:33019"/>
        <dbReference type="ChEBI" id="CHEBI:45075"/>
        <dbReference type="ChEBI" id="CHEBI:61036"/>
        <dbReference type="ChEBI" id="CHEBI:456215"/>
        <dbReference type="EC" id="6.3.4.20"/>
    </reaction>
</comment>
<gene>
    <name evidence="10 11" type="primary">queC</name>
    <name evidence="11" type="ORF">PCC6912_39960</name>
</gene>
<dbReference type="EC" id="6.3.4.20" evidence="8 10"/>
<dbReference type="STRING" id="211165.GCA_000317285_01742"/>